<sequence length="445" mass="48093">MPRLQALYPRWLIQPHSRTALEQHALIIRENRIHDILPAAAARVQYQDADAVSLPEHALLPGLINLHCHAAMTLLRGYADDLVLMDWLQQHIWPAEARHVSDEFVFDGTQLAITELIAGGVTCTNDMYFHHDAVARAAIDAHYRMVVGCSILEFPTPYASDADAYISKALTCRDQFAGEQLVSFTLAPHAPYTVSDATFRRVITLADELGMGIHCHIHETQDEIAGSLNEHGVRPLERLARLGLLGSQLVAAHMVHVTDAEMDLLARHGVSVAHNPASNLKLASGFAPVAALQRHGVNVGLGTDGAASNNKLDLFADLRLAALLAKATDHNPTALPAWDALQMATNNGAAALGLQDQIGSLLPGLQADVIAVSLAASGAQPCYDPVSQLVYATDRSQVSDVWIAGRRVFAEHQHTGPIATRALAAAQRWQARIIANRDAADRTIA</sequence>
<dbReference type="NCBIfam" id="NF006549">
    <property type="entry name" value="PRK09045.1"/>
    <property type="match status" value="1"/>
</dbReference>
<dbReference type="Proteomes" id="UP000604481">
    <property type="component" value="Unassembled WGS sequence"/>
</dbReference>
<accession>A0A8J7G0L6</accession>
<dbReference type="InterPro" id="IPR050287">
    <property type="entry name" value="MTA/SAH_deaminase"/>
</dbReference>
<proteinExistence type="inferred from homology"/>
<dbReference type="Pfam" id="PF01979">
    <property type="entry name" value="Amidohydro_1"/>
    <property type="match status" value="1"/>
</dbReference>
<name>A0A8J7G0L6_9NEIS</name>
<comment type="similarity">
    <text evidence="1">Belongs to the metallo-dependent hydrolases superfamily. ATZ/TRZ family.</text>
</comment>
<dbReference type="InterPro" id="IPR006680">
    <property type="entry name" value="Amidohydro-rel"/>
</dbReference>
<reference evidence="6 7" key="1">
    <citation type="submission" date="2020-10" db="EMBL/GenBank/DDBJ databases">
        <title>The genome sequence of Chitinilyticum litopenaei 4Y14.</title>
        <authorList>
            <person name="Liu Y."/>
        </authorList>
    </citation>
    <scope>NUCLEOTIDE SEQUENCE [LARGE SCALE GENOMIC DNA]</scope>
    <source>
        <strain evidence="6 7">4Y14</strain>
    </source>
</reference>
<evidence type="ECO:0000256" key="2">
    <source>
        <dbReference type="ARBA" id="ARBA00022723"/>
    </source>
</evidence>
<dbReference type="AlphaFoldDB" id="A0A8J7G0L6"/>
<dbReference type="SUPFAM" id="SSF51556">
    <property type="entry name" value="Metallo-dependent hydrolases"/>
    <property type="match status" value="1"/>
</dbReference>
<dbReference type="PANTHER" id="PTHR43794:SF11">
    <property type="entry name" value="AMIDOHYDROLASE-RELATED DOMAIN-CONTAINING PROTEIN"/>
    <property type="match status" value="1"/>
</dbReference>
<keyword evidence="3 6" id="KW-0378">Hydrolase</keyword>
<dbReference type="InterPro" id="IPR011059">
    <property type="entry name" value="Metal-dep_hydrolase_composite"/>
</dbReference>
<evidence type="ECO:0000259" key="5">
    <source>
        <dbReference type="Pfam" id="PF01979"/>
    </source>
</evidence>
<dbReference type="PANTHER" id="PTHR43794">
    <property type="entry name" value="AMINOHYDROLASE SSNA-RELATED"/>
    <property type="match status" value="1"/>
</dbReference>
<dbReference type="Gene3D" id="3.20.20.140">
    <property type="entry name" value="Metal-dependent hydrolases"/>
    <property type="match status" value="1"/>
</dbReference>
<dbReference type="EMBL" id="JADFUA010000005">
    <property type="protein sequence ID" value="MBE9609785.1"/>
    <property type="molecule type" value="Genomic_DNA"/>
</dbReference>
<evidence type="ECO:0000256" key="4">
    <source>
        <dbReference type="ARBA" id="ARBA00022833"/>
    </source>
</evidence>
<dbReference type="GO" id="GO:0019239">
    <property type="term" value="F:deaminase activity"/>
    <property type="evidence" value="ECO:0007669"/>
    <property type="project" value="UniProtKB-ARBA"/>
</dbReference>
<evidence type="ECO:0000313" key="6">
    <source>
        <dbReference type="EMBL" id="MBE9609785.1"/>
    </source>
</evidence>
<dbReference type="Gene3D" id="2.30.40.10">
    <property type="entry name" value="Urease, subunit C, domain 1"/>
    <property type="match status" value="1"/>
</dbReference>
<dbReference type="GO" id="GO:0046872">
    <property type="term" value="F:metal ion binding"/>
    <property type="evidence" value="ECO:0007669"/>
    <property type="project" value="UniProtKB-KW"/>
</dbReference>
<dbReference type="GO" id="GO:0016814">
    <property type="term" value="F:hydrolase activity, acting on carbon-nitrogen (but not peptide) bonds, in cyclic amidines"/>
    <property type="evidence" value="ECO:0007669"/>
    <property type="project" value="UniProtKB-ARBA"/>
</dbReference>
<keyword evidence="7" id="KW-1185">Reference proteome</keyword>
<evidence type="ECO:0000313" key="7">
    <source>
        <dbReference type="Proteomes" id="UP000604481"/>
    </source>
</evidence>
<evidence type="ECO:0000256" key="3">
    <source>
        <dbReference type="ARBA" id="ARBA00022801"/>
    </source>
</evidence>
<dbReference type="SUPFAM" id="SSF51338">
    <property type="entry name" value="Composite domain of metallo-dependent hydrolases"/>
    <property type="match status" value="1"/>
</dbReference>
<dbReference type="FunFam" id="3.20.20.140:FF:000014">
    <property type="entry name" value="5-methylthioadenosine/S-adenosylhomocysteine deaminase"/>
    <property type="match status" value="1"/>
</dbReference>
<organism evidence="6 7">
    <name type="scientific">Chitinilyticum piscinae</name>
    <dbReference type="NCBI Taxonomy" id="2866724"/>
    <lineage>
        <taxon>Bacteria</taxon>
        <taxon>Pseudomonadati</taxon>
        <taxon>Pseudomonadota</taxon>
        <taxon>Betaproteobacteria</taxon>
        <taxon>Neisseriales</taxon>
        <taxon>Chitinibacteraceae</taxon>
        <taxon>Chitinilyticum</taxon>
    </lineage>
</organism>
<keyword evidence="2" id="KW-0479">Metal-binding</keyword>
<dbReference type="InterPro" id="IPR032466">
    <property type="entry name" value="Metal_Hydrolase"/>
</dbReference>
<protein>
    <submittedName>
        <fullName evidence="6">TRZ/ATZ family hydrolase</fullName>
    </submittedName>
</protein>
<evidence type="ECO:0000256" key="1">
    <source>
        <dbReference type="ARBA" id="ARBA00006745"/>
    </source>
</evidence>
<feature type="domain" description="Amidohydrolase-related" evidence="5">
    <location>
        <begin position="59"/>
        <end position="408"/>
    </location>
</feature>
<gene>
    <name evidence="6" type="ORF">INR99_10525</name>
</gene>
<keyword evidence="4" id="KW-0862">Zinc</keyword>
<comment type="caution">
    <text evidence="6">The sequence shown here is derived from an EMBL/GenBank/DDBJ whole genome shotgun (WGS) entry which is preliminary data.</text>
</comment>
<dbReference type="CDD" id="cd01298">
    <property type="entry name" value="ATZ_TRZ_like"/>
    <property type="match status" value="1"/>
</dbReference>
<dbReference type="RefSeq" id="WP_194116307.1">
    <property type="nucleotide sequence ID" value="NZ_JADFUA010000005.1"/>
</dbReference>